<feature type="transmembrane region" description="Helical" evidence="3">
    <location>
        <begin position="208"/>
        <end position="227"/>
    </location>
</feature>
<evidence type="ECO:0000256" key="2">
    <source>
        <dbReference type="ARBA" id="ARBA00006727"/>
    </source>
</evidence>
<feature type="transmembrane region" description="Helical" evidence="3">
    <location>
        <begin position="46"/>
        <end position="67"/>
    </location>
</feature>
<feature type="transmembrane region" description="Helical" evidence="3">
    <location>
        <begin position="321"/>
        <end position="339"/>
    </location>
</feature>
<feature type="transmembrane region" description="Helical" evidence="3">
    <location>
        <begin position="345"/>
        <end position="367"/>
    </location>
</feature>
<reference evidence="4 5" key="1">
    <citation type="journal article" date="2024" name="J Genomics">
        <title>Draft genome sequencing and assembly of Favolaschia claudopus CIRM-BRFM 2984 isolated from oak limbs.</title>
        <authorList>
            <person name="Navarro D."/>
            <person name="Drula E."/>
            <person name="Chaduli D."/>
            <person name="Cazenave R."/>
            <person name="Ahrendt S."/>
            <person name="Wang J."/>
            <person name="Lipzen A."/>
            <person name="Daum C."/>
            <person name="Barry K."/>
            <person name="Grigoriev I.V."/>
            <person name="Favel A."/>
            <person name="Rosso M.N."/>
            <person name="Martin F."/>
        </authorList>
    </citation>
    <scope>NUCLEOTIDE SEQUENCE [LARGE SCALE GENOMIC DNA]</scope>
    <source>
        <strain evidence="4 5">CIRM-BRFM 2984</strain>
    </source>
</reference>
<dbReference type="AlphaFoldDB" id="A0AAW0BXG2"/>
<comment type="similarity">
    <text evidence="2">Belongs to the major facilitator superfamily. Monocarboxylate porter (TC 2.A.1.13) family.</text>
</comment>
<evidence type="ECO:0000256" key="1">
    <source>
        <dbReference type="ARBA" id="ARBA00004141"/>
    </source>
</evidence>
<name>A0AAW0BXG2_9AGAR</name>
<dbReference type="PANTHER" id="PTHR11360:SF284">
    <property type="entry name" value="EG:103B4.3 PROTEIN-RELATED"/>
    <property type="match status" value="1"/>
</dbReference>
<feature type="transmembrane region" description="Helical" evidence="3">
    <location>
        <begin position="113"/>
        <end position="134"/>
    </location>
</feature>
<dbReference type="GO" id="GO:0016020">
    <property type="term" value="C:membrane"/>
    <property type="evidence" value="ECO:0007669"/>
    <property type="project" value="UniProtKB-SubCell"/>
</dbReference>
<dbReference type="InterPro" id="IPR050327">
    <property type="entry name" value="Proton-linked_MCT"/>
</dbReference>
<dbReference type="InterPro" id="IPR011701">
    <property type="entry name" value="MFS"/>
</dbReference>
<dbReference type="GO" id="GO:0022857">
    <property type="term" value="F:transmembrane transporter activity"/>
    <property type="evidence" value="ECO:0007669"/>
    <property type="project" value="InterPro"/>
</dbReference>
<dbReference type="SUPFAM" id="SSF103473">
    <property type="entry name" value="MFS general substrate transporter"/>
    <property type="match status" value="1"/>
</dbReference>
<gene>
    <name evidence="4" type="ORF">R3P38DRAFT_821287</name>
</gene>
<feature type="transmembrane region" description="Helical" evidence="3">
    <location>
        <begin position="379"/>
        <end position="397"/>
    </location>
</feature>
<comment type="subcellular location">
    <subcellularLocation>
        <location evidence="1">Membrane</location>
        <topology evidence="1">Multi-pass membrane protein</topology>
    </subcellularLocation>
</comment>
<dbReference type="Pfam" id="PF07690">
    <property type="entry name" value="MFS_1"/>
    <property type="match status" value="1"/>
</dbReference>
<proteinExistence type="inferred from homology"/>
<keyword evidence="5" id="KW-1185">Reference proteome</keyword>
<feature type="transmembrane region" description="Helical" evidence="3">
    <location>
        <begin position="256"/>
        <end position="277"/>
    </location>
</feature>
<dbReference type="Proteomes" id="UP001362999">
    <property type="component" value="Unassembled WGS sequence"/>
</dbReference>
<evidence type="ECO:0000313" key="5">
    <source>
        <dbReference type="Proteomes" id="UP001362999"/>
    </source>
</evidence>
<feature type="transmembrane region" description="Helical" evidence="3">
    <location>
        <begin position="175"/>
        <end position="196"/>
    </location>
</feature>
<comment type="caution">
    <text evidence="4">The sequence shown here is derived from an EMBL/GenBank/DDBJ whole genome shotgun (WGS) entry which is preliminary data.</text>
</comment>
<evidence type="ECO:0000256" key="3">
    <source>
        <dbReference type="SAM" id="Phobius"/>
    </source>
</evidence>
<accession>A0AAW0BXG2</accession>
<dbReference type="Gene3D" id="1.20.1250.20">
    <property type="entry name" value="MFS general substrate transporter like domains"/>
    <property type="match status" value="1"/>
</dbReference>
<feature type="transmembrane region" description="Helical" evidence="3">
    <location>
        <begin position="417"/>
        <end position="438"/>
    </location>
</feature>
<sequence>MAESTVASSAPSTVNLAQTDVIAKTDPEKLSIHSVEYELPEGGREAWMTMAGAWMVQFCTFGYINAFGVYQDYYTREFLINKTAADISWVGSFQLAIQYALGVFVGRAFDAGYFHHMMFIGSTFYVLCIFLLSLTQVGQFYQVFLAQAVGMGVFPALMFLPSFTIVSHHFKRRRALAMGIVTSGAACGGVIFPIMLNQLGQHTKFTTGIRVSGGIIGAMLLFANLTMKTKPAPKQPKTAESVDQLSTDWKGIFTDLGYLASLAGAFFTSLGLFYPFFYLQLYAVTNGVDEQLAFYLLTLLNGGSIFGRLVNNSLAPRIGSFNLVFGSLYACAVLIFVMLKIKTFAGLAVFAVLYGFTSGAYASLMPANFVGFSNHPGEYALRLAIAFSVVAPAILTGNPISGALLGPTGSFTWERPIIYNGIMVAVGATFVLISRILYIKRKGKGQWV</sequence>
<dbReference type="PANTHER" id="PTHR11360">
    <property type="entry name" value="MONOCARBOXYLATE TRANSPORTER"/>
    <property type="match status" value="1"/>
</dbReference>
<keyword evidence="3" id="KW-1133">Transmembrane helix</keyword>
<evidence type="ECO:0000313" key="4">
    <source>
        <dbReference type="EMBL" id="KAK7031594.1"/>
    </source>
</evidence>
<dbReference type="EMBL" id="JAWWNJ010000024">
    <property type="protein sequence ID" value="KAK7031594.1"/>
    <property type="molecule type" value="Genomic_DNA"/>
</dbReference>
<keyword evidence="3" id="KW-0472">Membrane</keyword>
<keyword evidence="3" id="KW-0812">Transmembrane</keyword>
<feature type="transmembrane region" description="Helical" evidence="3">
    <location>
        <begin position="292"/>
        <end position="309"/>
    </location>
</feature>
<dbReference type="InterPro" id="IPR036259">
    <property type="entry name" value="MFS_trans_sf"/>
</dbReference>
<protein>
    <submittedName>
        <fullName evidence="4">Riboflavin transporter MCH5</fullName>
    </submittedName>
</protein>
<feature type="transmembrane region" description="Helical" evidence="3">
    <location>
        <begin position="140"/>
        <end position="163"/>
    </location>
</feature>
<organism evidence="4 5">
    <name type="scientific">Favolaschia claudopus</name>
    <dbReference type="NCBI Taxonomy" id="2862362"/>
    <lineage>
        <taxon>Eukaryota</taxon>
        <taxon>Fungi</taxon>
        <taxon>Dikarya</taxon>
        <taxon>Basidiomycota</taxon>
        <taxon>Agaricomycotina</taxon>
        <taxon>Agaricomycetes</taxon>
        <taxon>Agaricomycetidae</taxon>
        <taxon>Agaricales</taxon>
        <taxon>Marasmiineae</taxon>
        <taxon>Mycenaceae</taxon>
        <taxon>Favolaschia</taxon>
    </lineage>
</organism>